<reference evidence="7" key="1">
    <citation type="submission" date="2013-02" db="EMBL/GenBank/DDBJ databases">
        <authorList>
            <person name="Hughes D."/>
        </authorList>
    </citation>
    <scope>NUCLEOTIDE SEQUENCE</scope>
    <source>
        <strain>Durham</strain>
        <strain evidence="7">NC isolate 2 -- Noor lab</strain>
    </source>
</reference>
<keyword evidence="3" id="KW-0964">Secreted</keyword>
<dbReference type="SUPFAM" id="SSF53474">
    <property type="entry name" value="alpha/beta-Hydrolases"/>
    <property type="match status" value="1"/>
</dbReference>
<keyword evidence="7" id="KW-1185">Reference proteome</keyword>
<dbReference type="Pfam" id="PF00151">
    <property type="entry name" value="Lipase"/>
    <property type="match status" value="1"/>
</dbReference>
<name>T1GQE4_MEGSC</name>
<dbReference type="STRING" id="36166.T1GQE4"/>
<dbReference type="Gene3D" id="3.40.50.1820">
    <property type="entry name" value="alpha/beta hydrolase"/>
    <property type="match status" value="1"/>
</dbReference>
<evidence type="ECO:0000313" key="6">
    <source>
        <dbReference type="EnsemblMetazoa" id="MESCA005848-PA"/>
    </source>
</evidence>
<dbReference type="InterPro" id="IPR000734">
    <property type="entry name" value="TAG_lipase"/>
</dbReference>
<comment type="similarity">
    <text evidence="2 4">Belongs to the AB hydrolase superfamily. Lipase family.</text>
</comment>
<evidence type="ECO:0000256" key="1">
    <source>
        <dbReference type="ARBA" id="ARBA00004613"/>
    </source>
</evidence>
<dbReference type="GO" id="GO:0016042">
    <property type="term" value="P:lipid catabolic process"/>
    <property type="evidence" value="ECO:0007669"/>
    <property type="project" value="TreeGrafter"/>
</dbReference>
<dbReference type="HOGENOM" id="CLU_1582574_0_0_1"/>
<accession>T1GQE4</accession>
<dbReference type="AlphaFoldDB" id="T1GQE4"/>
<dbReference type="EnsemblMetazoa" id="MESCA005848-RA">
    <property type="protein sequence ID" value="MESCA005848-PA"/>
    <property type="gene ID" value="MESCA005848"/>
</dbReference>
<comment type="subcellular location">
    <subcellularLocation>
        <location evidence="1">Secreted</location>
    </subcellularLocation>
</comment>
<dbReference type="GO" id="GO:0016298">
    <property type="term" value="F:lipase activity"/>
    <property type="evidence" value="ECO:0007669"/>
    <property type="project" value="InterPro"/>
</dbReference>
<feature type="domain" description="Lipase" evidence="5">
    <location>
        <begin position="2"/>
        <end position="106"/>
    </location>
</feature>
<evidence type="ECO:0000256" key="3">
    <source>
        <dbReference type="ARBA" id="ARBA00022525"/>
    </source>
</evidence>
<evidence type="ECO:0000313" key="7">
    <source>
        <dbReference type="Proteomes" id="UP000015102"/>
    </source>
</evidence>
<dbReference type="PANTHER" id="PTHR11610:SF173">
    <property type="entry name" value="LIPASE DOMAIN-CONTAINING PROTEIN-RELATED"/>
    <property type="match status" value="1"/>
</dbReference>
<organism evidence="6 7">
    <name type="scientific">Megaselia scalaris</name>
    <name type="common">Humpbacked fly</name>
    <name type="synonym">Phora scalaris</name>
    <dbReference type="NCBI Taxonomy" id="36166"/>
    <lineage>
        <taxon>Eukaryota</taxon>
        <taxon>Metazoa</taxon>
        <taxon>Ecdysozoa</taxon>
        <taxon>Arthropoda</taxon>
        <taxon>Hexapoda</taxon>
        <taxon>Insecta</taxon>
        <taxon>Pterygota</taxon>
        <taxon>Neoptera</taxon>
        <taxon>Endopterygota</taxon>
        <taxon>Diptera</taxon>
        <taxon>Brachycera</taxon>
        <taxon>Muscomorpha</taxon>
        <taxon>Platypezoidea</taxon>
        <taxon>Phoridae</taxon>
        <taxon>Megaseliini</taxon>
        <taxon>Megaselia</taxon>
    </lineage>
</organism>
<dbReference type="Proteomes" id="UP000015102">
    <property type="component" value="Unassembled WGS sequence"/>
</dbReference>
<evidence type="ECO:0000256" key="2">
    <source>
        <dbReference type="ARBA" id="ARBA00010701"/>
    </source>
</evidence>
<sequence length="169" mass="18378">MITGLDPAAPLFYKLPETHRLSMNDATCVETLHTTQGAGFPCELGRVSYFVNGGTVQPGCVPSYNLISVETCSHSIAHNYYAEAIRLGNDNLFYSEKCENRNCCQEKADVVQKPGTNSTCKNSGIFAFNTHPYGLNATEDYGLGTDGAVSCSGKECYQNSIFYPCKGDK</sequence>
<reference evidence="6" key="2">
    <citation type="submission" date="2015-06" db="UniProtKB">
        <authorList>
            <consortium name="EnsemblMetazoa"/>
        </authorList>
    </citation>
    <scope>IDENTIFICATION</scope>
</reference>
<proteinExistence type="inferred from homology"/>
<dbReference type="InterPro" id="IPR029058">
    <property type="entry name" value="AB_hydrolase_fold"/>
</dbReference>
<dbReference type="PANTHER" id="PTHR11610">
    <property type="entry name" value="LIPASE"/>
    <property type="match status" value="1"/>
</dbReference>
<evidence type="ECO:0000256" key="4">
    <source>
        <dbReference type="RuleBase" id="RU004262"/>
    </source>
</evidence>
<dbReference type="GO" id="GO:0005615">
    <property type="term" value="C:extracellular space"/>
    <property type="evidence" value="ECO:0007669"/>
    <property type="project" value="TreeGrafter"/>
</dbReference>
<evidence type="ECO:0000259" key="5">
    <source>
        <dbReference type="Pfam" id="PF00151"/>
    </source>
</evidence>
<protein>
    <recommendedName>
        <fullName evidence="5">Lipase domain-containing protein</fullName>
    </recommendedName>
</protein>
<dbReference type="InterPro" id="IPR013818">
    <property type="entry name" value="Lipase"/>
</dbReference>
<dbReference type="EMBL" id="CAQQ02096522">
    <property type="status" value="NOT_ANNOTATED_CDS"/>
    <property type="molecule type" value="Genomic_DNA"/>
</dbReference>